<organism evidence="2 3">
    <name type="scientific">Tritrichomonas musculus</name>
    <dbReference type="NCBI Taxonomy" id="1915356"/>
    <lineage>
        <taxon>Eukaryota</taxon>
        <taxon>Metamonada</taxon>
        <taxon>Parabasalia</taxon>
        <taxon>Tritrichomonadida</taxon>
        <taxon>Tritrichomonadidae</taxon>
        <taxon>Tritrichomonas</taxon>
    </lineage>
</organism>
<comment type="caution">
    <text evidence="2">The sequence shown here is derived from an EMBL/GenBank/DDBJ whole genome shotgun (WGS) entry which is preliminary data.</text>
</comment>
<dbReference type="PANTHER" id="PTHR35596">
    <property type="entry name" value="DUF2263 DOMAIN-CONTAINING PROTEIN"/>
    <property type="match status" value="1"/>
</dbReference>
<reference evidence="2 3" key="1">
    <citation type="submission" date="2024-04" db="EMBL/GenBank/DDBJ databases">
        <title>Tritrichomonas musculus Genome.</title>
        <authorList>
            <person name="Alves-Ferreira E."/>
            <person name="Grigg M."/>
            <person name="Lorenzi H."/>
            <person name="Galac M."/>
        </authorList>
    </citation>
    <scope>NUCLEOTIDE SEQUENCE [LARGE SCALE GENOMIC DNA]</scope>
    <source>
        <strain evidence="2 3">EAF2021</strain>
    </source>
</reference>
<evidence type="ECO:0000313" key="2">
    <source>
        <dbReference type="EMBL" id="KAK8837571.1"/>
    </source>
</evidence>
<keyword evidence="3" id="KW-1185">Reference proteome</keyword>
<dbReference type="EMBL" id="JAPFFF010000059">
    <property type="protein sequence ID" value="KAK8837571.1"/>
    <property type="molecule type" value="Genomic_DNA"/>
</dbReference>
<dbReference type="Proteomes" id="UP001470230">
    <property type="component" value="Unassembled WGS sequence"/>
</dbReference>
<dbReference type="InterPro" id="IPR043472">
    <property type="entry name" value="Macro_dom-like"/>
</dbReference>
<evidence type="ECO:0000313" key="3">
    <source>
        <dbReference type="Proteomes" id="UP001470230"/>
    </source>
</evidence>
<protein>
    <recommendedName>
        <fullName evidence="1">Microbial-type PARG catalytic domain-containing protein</fullName>
    </recommendedName>
</protein>
<evidence type="ECO:0000259" key="1">
    <source>
        <dbReference type="Pfam" id="PF10021"/>
    </source>
</evidence>
<dbReference type="Gene3D" id="3.40.220.10">
    <property type="entry name" value="Leucine Aminopeptidase, subunit E, domain 1"/>
    <property type="match status" value="1"/>
</dbReference>
<dbReference type="PIRSF" id="PIRSF014899">
    <property type="entry name" value="UCP014899"/>
    <property type="match status" value="1"/>
</dbReference>
<proteinExistence type="predicted"/>
<dbReference type="SUPFAM" id="SSF52949">
    <property type="entry name" value="Macro domain-like"/>
    <property type="match status" value="1"/>
</dbReference>
<gene>
    <name evidence="2" type="ORF">M9Y10_036571</name>
</gene>
<name>A0ABR2GV88_9EUKA</name>
<dbReference type="InterPro" id="IPR019261">
    <property type="entry name" value="PARG_cat_microbial"/>
</dbReference>
<dbReference type="Pfam" id="PF10021">
    <property type="entry name" value="PARG_cat_microb"/>
    <property type="match status" value="1"/>
</dbReference>
<accession>A0ABR2GV88</accession>
<dbReference type="NCBIfam" id="TIGR02452">
    <property type="entry name" value="TIGR02452 family protein"/>
    <property type="match status" value="1"/>
</dbReference>
<sequence>MHPIMKYNREIFQQTLKTIEDGHYTDSSGQEHDISELNKKAIFESVTIPDNQTIDITTQLNQTKNFGEKEKQEIFSRVEVTDESTAAAARRYVEQNYEGVCLLNFANGFQYGGGVEMGCTAQEETISRQSNLFFALKEQPEMYEHNRKLGTDFCSDYLIYSPDVVFFRNDKYEFVKPILASVISSPAVDLRGMYVDEEIEKKTNQIMKGRIKRILELAISKNVKSIILGAFGCGAFLNKPEDISQIFKELLVDEFYGTFFTHILFPIYGKSAQSVHNFKVFKATFNIK</sequence>
<dbReference type="InterPro" id="IPR012664">
    <property type="entry name" value="CHP02452"/>
</dbReference>
<dbReference type="PANTHER" id="PTHR35596:SF1">
    <property type="entry name" value="MICROBIAL-TYPE PARG CATALYTIC DOMAIN-CONTAINING PROTEIN"/>
    <property type="match status" value="1"/>
</dbReference>
<feature type="domain" description="Microbial-type PARG catalytic" evidence="1">
    <location>
        <begin position="13"/>
        <end position="169"/>
    </location>
</feature>